<name>A0A1H2DR52_9BACT</name>
<accession>A0A1H2DR52</accession>
<dbReference type="Gene3D" id="1.10.1760.20">
    <property type="match status" value="1"/>
</dbReference>
<comment type="subcellular location">
    <subcellularLocation>
        <location evidence="1">Cell membrane</location>
        <topology evidence="1">Multi-pass membrane protein</topology>
    </subcellularLocation>
</comment>
<dbReference type="NCBIfam" id="NF004905">
    <property type="entry name" value="PRK06265.1-5"/>
    <property type="match status" value="1"/>
</dbReference>
<evidence type="ECO:0000313" key="8">
    <source>
        <dbReference type="EMBL" id="SDT84838.1"/>
    </source>
</evidence>
<dbReference type="EMBL" id="FNLL01000001">
    <property type="protein sequence ID" value="SDT84838.1"/>
    <property type="molecule type" value="Genomic_DNA"/>
</dbReference>
<dbReference type="Proteomes" id="UP000199608">
    <property type="component" value="Unassembled WGS sequence"/>
</dbReference>
<feature type="transmembrane region" description="Helical" evidence="7">
    <location>
        <begin position="97"/>
        <end position="118"/>
    </location>
</feature>
<keyword evidence="9" id="KW-1185">Reference proteome</keyword>
<feature type="transmembrane region" description="Helical" evidence="7">
    <location>
        <begin position="130"/>
        <end position="154"/>
    </location>
</feature>
<keyword evidence="5 7" id="KW-1133">Transmembrane helix</keyword>
<evidence type="ECO:0000313" key="9">
    <source>
        <dbReference type="Proteomes" id="UP000199608"/>
    </source>
</evidence>
<feature type="transmembrane region" description="Helical" evidence="7">
    <location>
        <begin position="36"/>
        <end position="56"/>
    </location>
</feature>
<dbReference type="AlphaFoldDB" id="A0A1H2DR52"/>
<evidence type="ECO:0000256" key="3">
    <source>
        <dbReference type="ARBA" id="ARBA00022475"/>
    </source>
</evidence>
<dbReference type="GO" id="GO:0000041">
    <property type="term" value="P:transition metal ion transport"/>
    <property type="evidence" value="ECO:0007669"/>
    <property type="project" value="InterPro"/>
</dbReference>
<evidence type="ECO:0000256" key="1">
    <source>
        <dbReference type="ARBA" id="ARBA00004651"/>
    </source>
</evidence>
<dbReference type="InterPro" id="IPR002751">
    <property type="entry name" value="CbiM/NikMN"/>
</dbReference>
<proteinExistence type="predicted"/>
<evidence type="ECO:0000256" key="2">
    <source>
        <dbReference type="ARBA" id="ARBA00022448"/>
    </source>
</evidence>
<evidence type="ECO:0000256" key="5">
    <source>
        <dbReference type="ARBA" id="ARBA00022989"/>
    </source>
</evidence>
<reference evidence="9" key="1">
    <citation type="submission" date="2016-10" db="EMBL/GenBank/DDBJ databases">
        <authorList>
            <person name="Varghese N."/>
            <person name="Submissions S."/>
        </authorList>
    </citation>
    <scope>NUCLEOTIDE SEQUENCE [LARGE SCALE GENOMIC DNA]</scope>
    <source>
        <strain evidence="9">DSM 3384</strain>
    </source>
</reference>
<dbReference type="RefSeq" id="WP_092229905.1">
    <property type="nucleotide sequence ID" value="NZ_FNLL01000001.1"/>
</dbReference>
<dbReference type="PANTHER" id="PTHR34229:SF1">
    <property type="entry name" value="METAL TRANSPORT PROTEIN HI_1621-RELATED"/>
    <property type="match status" value="1"/>
</dbReference>
<evidence type="ECO:0000256" key="6">
    <source>
        <dbReference type="ARBA" id="ARBA00023136"/>
    </source>
</evidence>
<evidence type="ECO:0000256" key="7">
    <source>
        <dbReference type="SAM" id="Phobius"/>
    </source>
</evidence>
<gene>
    <name evidence="8" type="ORF">SAMN04487931_101401</name>
</gene>
<organism evidence="8 9">
    <name type="scientific">Desulfobacula phenolica</name>
    <dbReference type="NCBI Taxonomy" id="90732"/>
    <lineage>
        <taxon>Bacteria</taxon>
        <taxon>Pseudomonadati</taxon>
        <taxon>Thermodesulfobacteriota</taxon>
        <taxon>Desulfobacteria</taxon>
        <taxon>Desulfobacterales</taxon>
        <taxon>Desulfobacteraceae</taxon>
        <taxon>Desulfobacula</taxon>
    </lineage>
</organism>
<feature type="transmembrane region" description="Helical" evidence="7">
    <location>
        <begin position="166"/>
        <end position="192"/>
    </location>
</feature>
<feature type="transmembrane region" description="Helical" evidence="7">
    <location>
        <begin position="63"/>
        <end position="91"/>
    </location>
</feature>
<keyword evidence="4 7" id="KW-0812">Transmembrane</keyword>
<sequence>MHISEGVLSGPVLAAGAAIAIAGTGLGLKKINYDRIVHVAILASSFFVASLIHVNIGPASAHLILNGIVGLLLGFAAFPAILTALLLQSILFQYGGLTALGVNVVVMGVPAVLSHYLFLPLLGKSSRLTFAGGFCAGFFSILLSSLLLGGALWFTDKNFFETSLTIIMAHIPVMIIEGIVTGFCVAFLLKVYPEIIPLKKK</sequence>
<dbReference type="PANTHER" id="PTHR34229">
    <property type="entry name" value="METAL TRANSPORT PROTEIN HI_1621-RELATED"/>
    <property type="match status" value="1"/>
</dbReference>
<protein>
    <submittedName>
        <fullName evidence="8">Cobalt/nickel transport system permease protein</fullName>
    </submittedName>
</protein>
<dbReference type="GO" id="GO:0005886">
    <property type="term" value="C:plasma membrane"/>
    <property type="evidence" value="ECO:0007669"/>
    <property type="project" value="UniProtKB-SubCell"/>
</dbReference>
<dbReference type="Pfam" id="PF01891">
    <property type="entry name" value="CbiM"/>
    <property type="match status" value="1"/>
</dbReference>
<keyword evidence="2" id="KW-0813">Transport</keyword>
<evidence type="ECO:0000256" key="4">
    <source>
        <dbReference type="ARBA" id="ARBA00022692"/>
    </source>
</evidence>
<keyword evidence="6 7" id="KW-0472">Membrane</keyword>
<keyword evidence="3" id="KW-1003">Cell membrane</keyword>